<keyword evidence="2" id="KW-1185">Reference proteome</keyword>
<dbReference type="RefSeq" id="WP_066353135.1">
    <property type="nucleotide sequence ID" value="NZ_LOED01000012.1"/>
</dbReference>
<reference evidence="1 2" key="1">
    <citation type="submission" date="2015-12" db="EMBL/GenBank/DDBJ databases">
        <title>Draft genome sequnece of Fervidicola ferrireducens strain Y170.</title>
        <authorList>
            <person name="Patel B.K."/>
        </authorList>
    </citation>
    <scope>NUCLEOTIDE SEQUENCE [LARGE SCALE GENOMIC DNA]</scope>
    <source>
        <strain evidence="1 2">Y170</strain>
    </source>
</reference>
<dbReference type="STRING" id="520764.AN618_11960"/>
<evidence type="ECO:0000313" key="2">
    <source>
        <dbReference type="Proteomes" id="UP000070427"/>
    </source>
</evidence>
<dbReference type="Proteomes" id="UP000070427">
    <property type="component" value="Unassembled WGS sequence"/>
</dbReference>
<accession>A0A140L9S4</accession>
<name>A0A140L9S4_9FIRM</name>
<sequence>MTRQQYLERERDMLLRAYMTASEEEKKQIMLKIMNIDSMQEGKDTYGQRSAGFFTRRRNKIIYVN</sequence>
<protein>
    <submittedName>
        <fullName evidence="1">Uncharacterized protein</fullName>
    </submittedName>
</protein>
<evidence type="ECO:0000313" key="1">
    <source>
        <dbReference type="EMBL" id="KXG77299.1"/>
    </source>
</evidence>
<dbReference type="AlphaFoldDB" id="A0A140L9S4"/>
<dbReference type="OrthoDB" id="1726525at2"/>
<organism evidence="1 2">
    <name type="scientific">Fervidicola ferrireducens</name>
    <dbReference type="NCBI Taxonomy" id="520764"/>
    <lineage>
        <taxon>Bacteria</taxon>
        <taxon>Bacillati</taxon>
        <taxon>Bacillota</taxon>
        <taxon>Clostridia</taxon>
        <taxon>Thermosediminibacterales</taxon>
        <taxon>Thermosediminibacteraceae</taxon>
        <taxon>Fervidicola</taxon>
    </lineage>
</organism>
<dbReference type="EMBL" id="LOED01000012">
    <property type="protein sequence ID" value="KXG77299.1"/>
    <property type="molecule type" value="Genomic_DNA"/>
</dbReference>
<proteinExistence type="predicted"/>
<dbReference type="InParanoid" id="A0A140L9S4"/>
<comment type="caution">
    <text evidence="1">The sequence shown here is derived from an EMBL/GenBank/DDBJ whole genome shotgun (WGS) entry which is preliminary data.</text>
</comment>
<gene>
    <name evidence="1" type="ORF">AN618_11960</name>
</gene>